<feature type="domain" description="Zinc knuckle CX2CX4HX4C" evidence="2">
    <location>
        <begin position="175"/>
        <end position="221"/>
    </location>
</feature>
<dbReference type="InterPro" id="IPR025558">
    <property type="entry name" value="DUF4283"/>
</dbReference>
<dbReference type="GeneID" id="113714211"/>
<dbReference type="PANTHER" id="PTHR31286:SF178">
    <property type="entry name" value="DUF4283 DOMAIN-CONTAINING PROTEIN"/>
    <property type="match status" value="1"/>
</dbReference>
<dbReference type="OrthoDB" id="1938170at2759"/>
<evidence type="ECO:0000313" key="3">
    <source>
        <dbReference type="Proteomes" id="UP001652660"/>
    </source>
</evidence>
<dbReference type="InterPro" id="IPR040256">
    <property type="entry name" value="At4g02000-like"/>
</dbReference>
<proteinExistence type="predicted"/>
<organism evidence="3 4">
    <name type="scientific">Coffea arabica</name>
    <name type="common">Arabian coffee</name>
    <dbReference type="NCBI Taxonomy" id="13443"/>
    <lineage>
        <taxon>Eukaryota</taxon>
        <taxon>Viridiplantae</taxon>
        <taxon>Streptophyta</taxon>
        <taxon>Embryophyta</taxon>
        <taxon>Tracheophyta</taxon>
        <taxon>Spermatophyta</taxon>
        <taxon>Magnoliopsida</taxon>
        <taxon>eudicotyledons</taxon>
        <taxon>Gunneridae</taxon>
        <taxon>Pentapetalae</taxon>
        <taxon>asterids</taxon>
        <taxon>lamiids</taxon>
        <taxon>Gentianales</taxon>
        <taxon>Rubiaceae</taxon>
        <taxon>Ixoroideae</taxon>
        <taxon>Gardenieae complex</taxon>
        <taxon>Bertiereae - Coffeeae clade</taxon>
        <taxon>Coffeeae</taxon>
        <taxon>Coffea</taxon>
    </lineage>
</organism>
<accession>A0A6P6UT56</accession>
<evidence type="ECO:0008006" key="5">
    <source>
        <dbReference type="Google" id="ProtNLM"/>
    </source>
</evidence>
<name>A0A6P6UT56_COFAR</name>
<feature type="domain" description="DUF4283" evidence="1">
    <location>
        <begin position="35"/>
        <end position="113"/>
    </location>
</feature>
<reference evidence="3" key="1">
    <citation type="journal article" date="2025" name="Foods">
        <title>Unveiling the Microbial Signatures of Arabica Coffee Cherries: Insights into Ripeness Specific Diversity, Functional Traits, and Implications for Quality and Safety.</title>
        <authorList>
            <consortium name="RefSeq"/>
            <person name="Tenea G.N."/>
            <person name="Cifuentes V."/>
            <person name="Reyes P."/>
            <person name="Cevallos-Vallejos M."/>
        </authorList>
    </citation>
    <scope>NUCLEOTIDE SEQUENCE [LARGE SCALE GENOMIC DNA]</scope>
</reference>
<evidence type="ECO:0000313" key="4">
    <source>
        <dbReference type="RefSeq" id="XP_027093804.1"/>
    </source>
</evidence>
<evidence type="ECO:0000259" key="2">
    <source>
        <dbReference type="Pfam" id="PF14392"/>
    </source>
</evidence>
<reference evidence="4" key="2">
    <citation type="submission" date="2025-08" db="UniProtKB">
        <authorList>
            <consortium name="RefSeq"/>
        </authorList>
    </citation>
    <scope>IDENTIFICATION</scope>
    <source>
        <tissue evidence="4">Leaves</tissue>
    </source>
</reference>
<dbReference type="AlphaFoldDB" id="A0A6P6UT56"/>
<keyword evidence="3" id="KW-1185">Reference proteome</keyword>
<evidence type="ECO:0000259" key="1">
    <source>
        <dbReference type="Pfam" id="PF14111"/>
    </source>
</evidence>
<gene>
    <name evidence="4" type="primary">LOC113714211</name>
</gene>
<sequence length="252" mass="28657">MEGDLTEFLQKFSLEGNELLGPTLELEDFHTGVRACENSIIGRVIGEKIINFIGIKNFVAVAWGYPRNLFVVELGPNVFQFNIQNPDDQNRIVEGGPWVIDNQMLVLKRWVEGIEEDYKAFMTAPLYVQLWNLPVHWLSKEIGKKIGGVFIEVREVLVPQSGGNEGRHLKVLALVDLSKPLLRGTVVRIAGAGKWIAFKYERCPDFCYNCRIVGHSERSCKEKRWLGGNNAENQYDPWLRAGNTRTSPQKKN</sequence>
<dbReference type="Pfam" id="PF14392">
    <property type="entry name" value="zf-CCHC_4"/>
    <property type="match status" value="1"/>
</dbReference>
<dbReference type="RefSeq" id="XP_027093804.1">
    <property type="nucleotide sequence ID" value="XM_027238003.1"/>
</dbReference>
<dbReference type="Pfam" id="PF14111">
    <property type="entry name" value="DUF4283"/>
    <property type="match status" value="1"/>
</dbReference>
<dbReference type="PANTHER" id="PTHR31286">
    <property type="entry name" value="GLYCINE-RICH CELL WALL STRUCTURAL PROTEIN 1.8-LIKE"/>
    <property type="match status" value="1"/>
</dbReference>
<dbReference type="InterPro" id="IPR025836">
    <property type="entry name" value="Zn_knuckle_CX2CX4HX4C"/>
</dbReference>
<dbReference type="Proteomes" id="UP001652660">
    <property type="component" value="Chromosome 10c"/>
</dbReference>
<protein>
    <recommendedName>
        <fullName evidence="5">CCHC-type domain-containing protein</fullName>
    </recommendedName>
</protein>